<sequence>MLFLYLQQSKVVGREYTNIQYASQMHGGDRNSLIRGTAPPSATVMEHPALVHPKPPAKHFRDLPK</sequence>
<name>A0A9D4IVY4_DREPO</name>
<comment type="caution">
    <text evidence="1">The sequence shown here is derived from an EMBL/GenBank/DDBJ whole genome shotgun (WGS) entry which is preliminary data.</text>
</comment>
<accession>A0A9D4IVY4</accession>
<dbReference type="AlphaFoldDB" id="A0A9D4IVY4"/>
<dbReference type="EMBL" id="JAIWYP010000008">
    <property type="protein sequence ID" value="KAH3790266.1"/>
    <property type="molecule type" value="Genomic_DNA"/>
</dbReference>
<reference evidence="1" key="2">
    <citation type="submission" date="2020-11" db="EMBL/GenBank/DDBJ databases">
        <authorList>
            <person name="McCartney M.A."/>
            <person name="Auch B."/>
            <person name="Kono T."/>
            <person name="Mallez S."/>
            <person name="Becker A."/>
            <person name="Gohl D.M."/>
            <person name="Silverstein K.A.T."/>
            <person name="Koren S."/>
            <person name="Bechman K.B."/>
            <person name="Herman A."/>
            <person name="Abrahante J.E."/>
            <person name="Garbe J."/>
        </authorList>
    </citation>
    <scope>NUCLEOTIDE SEQUENCE</scope>
    <source>
        <strain evidence="1">Duluth1</strain>
        <tissue evidence="1">Whole animal</tissue>
    </source>
</reference>
<evidence type="ECO:0000313" key="2">
    <source>
        <dbReference type="Proteomes" id="UP000828390"/>
    </source>
</evidence>
<dbReference type="Proteomes" id="UP000828390">
    <property type="component" value="Unassembled WGS sequence"/>
</dbReference>
<keyword evidence="2" id="KW-1185">Reference proteome</keyword>
<gene>
    <name evidence="1" type="ORF">DPMN_168463</name>
</gene>
<protein>
    <submittedName>
        <fullName evidence="1">Uncharacterized protein</fullName>
    </submittedName>
</protein>
<evidence type="ECO:0000313" key="1">
    <source>
        <dbReference type="EMBL" id="KAH3790266.1"/>
    </source>
</evidence>
<organism evidence="1 2">
    <name type="scientific">Dreissena polymorpha</name>
    <name type="common">Zebra mussel</name>
    <name type="synonym">Mytilus polymorpha</name>
    <dbReference type="NCBI Taxonomy" id="45954"/>
    <lineage>
        <taxon>Eukaryota</taxon>
        <taxon>Metazoa</taxon>
        <taxon>Spiralia</taxon>
        <taxon>Lophotrochozoa</taxon>
        <taxon>Mollusca</taxon>
        <taxon>Bivalvia</taxon>
        <taxon>Autobranchia</taxon>
        <taxon>Heteroconchia</taxon>
        <taxon>Euheterodonta</taxon>
        <taxon>Imparidentia</taxon>
        <taxon>Neoheterodontei</taxon>
        <taxon>Myida</taxon>
        <taxon>Dreissenoidea</taxon>
        <taxon>Dreissenidae</taxon>
        <taxon>Dreissena</taxon>
    </lineage>
</organism>
<proteinExistence type="predicted"/>
<reference evidence="1" key="1">
    <citation type="journal article" date="2019" name="bioRxiv">
        <title>The Genome of the Zebra Mussel, Dreissena polymorpha: A Resource for Invasive Species Research.</title>
        <authorList>
            <person name="McCartney M.A."/>
            <person name="Auch B."/>
            <person name="Kono T."/>
            <person name="Mallez S."/>
            <person name="Zhang Y."/>
            <person name="Obille A."/>
            <person name="Becker A."/>
            <person name="Abrahante J.E."/>
            <person name="Garbe J."/>
            <person name="Badalamenti J.P."/>
            <person name="Herman A."/>
            <person name="Mangelson H."/>
            <person name="Liachko I."/>
            <person name="Sullivan S."/>
            <person name="Sone E.D."/>
            <person name="Koren S."/>
            <person name="Silverstein K.A.T."/>
            <person name="Beckman K.B."/>
            <person name="Gohl D.M."/>
        </authorList>
    </citation>
    <scope>NUCLEOTIDE SEQUENCE</scope>
    <source>
        <strain evidence="1">Duluth1</strain>
        <tissue evidence="1">Whole animal</tissue>
    </source>
</reference>